<protein>
    <submittedName>
        <fullName evidence="1">Uncharacterized protein</fullName>
    </submittedName>
</protein>
<dbReference type="RefSeq" id="YP_010842345.1">
    <property type="nucleotide sequence ID" value="NC_079139.1"/>
</dbReference>
<keyword evidence="2" id="KW-1185">Reference proteome</keyword>
<sequence>MEIKINNLIFDFKKYQFNIKNKNNITIITFDKKAIGGFQHADIITGALYEVEHAVPGSLEHILTTYVNKIKITFEDKQIISEYKAINVL</sequence>
<dbReference type="GeneID" id="80558942"/>
<accession>A0ABM7NUI6</accession>
<evidence type="ECO:0000313" key="1">
    <source>
        <dbReference type="EMBL" id="BCS83737.1"/>
    </source>
</evidence>
<name>A0ABM7NUI6_9VIRU</name>
<evidence type="ECO:0000313" key="2">
    <source>
        <dbReference type="Proteomes" id="UP001321479"/>
    </source>
</evidence>
<dbReference type="EMBL" id="AP024483">
    <property type="protein sequence ID" value="BCS83737.1"/>
    <property type="molecule type" value="Genomic_DNA"/>
</dbReference>
<proteinExistence type="predicted"/>
<reference evidence="1 2" key="1">
    <citation type="submission" date="2021-02" db="EMBL/GenBank/DDBJ databases">
        <title>Cotonvirus japonicus, which uses Golgi apparatus of host cells for its virion factory, phylogenetically links tailed tupanvirus and icosahedral mimivirus.</title>
        <authorList>
            <person name="Takahashi H."/>
            <person name="Fukaya S."/>
            <person name="Song C."/>
            <person name="Murata K."/>
            <person name="Takemura M."/>
        </authorList>
    </citation>
    <scope>NUCLEOTIDE SEQUENCE [LARGE SCALE GENOMIC DNA]</scope>
</reference>
<organism evidence="1 2">
    <name type="scientific">Cotonvirus japonicus</name>
    <dbReference type="NCBI Taxonomy" id="2811091"/>
    <lineage>
        <taxon>Viruses</taxon>
        <taxon>Varidnaviria</taxon>
        <taxon>Bamfordvirae</taxon>
        <taxon>Nucleocytoviricota</taxon>
        <taxon>Megaviricetes</taxon>
        <taxon>Imitervirales</taxon>
        <taxon>Mimiviridae</taxon>
        <taxon>Megamimivirinae</taxon>
        <taxon>Cotonvirus</taxon>
        <taxon>Cotonvirus japonicum</taxon>
    </lineage>
</organism>
<dbReference type="Proteomes" id="UP001321479">
    <property type="component" value="Segment"/>
</dbReference>